<dbReference type="GO" id="GO:0005829">
    <property type="term" value="C:cytosol"/>
    <property type="evidence" value="ECO:0007669"/>
    <property type="project" value="TreeGrafter"/>
</dbReference>
<dbReference type="GO" id="GO:0000287">
    <property type="term" value="F:magnesium ion binding"/>
    <property type="evidence" value="ECO:0007669"/>
    <property type="project" value="TreeGrafter"/>
</dbReference>
<keyword evidence="2" id="KW-1185">Reference proteome</keyword>
<protein>
    <recommendedName>
        <fullName evidence="3">HAD superfamily hydrolase</fullName>
    </recommendedName>
</protein>
<gene>
    <name evidence="1" type="ORF">FD09_GL000748</name>
</gene>
<evidence type="ECO:0000313" key="1">
    <source>
        <dbReference type="EMBL" id="KRL11378.1"/>
    </source>
</evidence>
<accession>A0A0R1N1H5</accession>
<reference evidence="1 2" key="1">
    <citation type="journal article" date="2015" name="Genome Announc.">
        <title>Expanding the biotechnology potential of lactobacilli through comparative genomics of 213 strains and associated genera.</title>
        <authorList>
            <person name="Sun Z."/>
            <person name="Harris H.M."/>
            <person name="McCann A."/>
            <person name="Guo C."/>
            <person name="Argimon S."/>
            <person name="Zhang W."/>
            <person name="Yang X."/>
            <person name="Jeffery I.B."/>
            <person name="Cooney J.C."/>
            <person name="Kagawa T.F."/>
            <person name="Liu W."/>
            <person name="Song Y."/>
            <person name="Salvetti E."/>
            <person name="Wrobel A."/>
            <person name="Rasinkangas P."/>
            <person name="Parkhill J."/>
            <person name="Rea M.C."/>
            <person name="O'Sullivan O."/>
            <person name="Ritari J."/>
            <person name="Douillard F.P."/>
            <person name="Paul Ross R."/>
            <person name="Yang R."/>
            <person name="Briner A.E."/>
            <person name="Felis G.E."/>
            <person name="de Vos W.M."/>
            <person name="Barrangou R."/>
            <person name="Klaenhammer T.R."/>
            <person name="Caufield P.W."/>
            <person name="Cui Y."/>
            <person name="Zhang H."/>
            <person name="O'Toole P.W."/>
        </authorList>
    </citation>
    <scope>NUCLEOTIDE SEQUENCE [LARGE SCALE GENOMIC DNA]</scope>
    <source>
        <strain evidence="1 2">DSM 12744</strain>
    </source>
</reference>
<dbReference type="STRING" id="1423792.FD09_GL000748"/>
<dbReference type="GO" id="GO:0016791">
    <property type="term" value="F:phosphatase activity"/>
    <property type="evidence" value="ECO:0007669"/>
    <property type="project" value="TreeGrafter"/>
</dbReference>
<dbReference type="OrthoDB" id="9781413at2"/>
<dbReference type="AlphaFoldDB" id="A0A0R1N1H5"/>
<dbReference type="RefSeq" id="WP_057821658.1">
    <property type="nucleotide sequence ID" value="NZ_AZEC01000012.1"/>
</dbReference>
<dbReference type="SUPFAM" id="SSF56784">
    <property type="entry name" value="HAD-like"/>
    <property type="match status" value="1"/>
</dbReference>
<dbReference type="Pfam" id="PF08282">
    <property type="entry name" value="Hydrolase_3"/>
    <property type="match status" value="1"/>
</dbReference>
<evidence type="ECO:0000313" key="2">
    <source>
        <dbReference type="Proteomes" id="UP000051330"/>
    </source>
</evidence>
<dbReference type="PANTHER" id="PTHR10000">
    <property type="entry name" value="PHOSPHOSERINE PHOSPHATASE"/>
    <property type="match status" value="1"/>
</dbReference>
<dbReference type="InterPro" id="IPR006379">
    <property type="entry name" value="HAD-SF_hydro_IIB"/>
</dbReference>
<dbReference type="NCBIfam" id="TIGR01484">
    <property type="entry name" value="HAD-SF-IIB"/>
    <property type="match status" value="1"/>
</dbReference>
<organism evidence="1 2">
    <name type="scientific">Schleiferilactobacillus perolens DSM 12744</name>
    <dbReference type="NCBI Taxonomy" id="1423792"/>
    <lineage>
        <taxon>Bacteria</taxon>
        <taxon>Bacillati</taxon>
        <taxon>Bacillota</taxon>
        <taxon>Bacilli</taxon>
        <taxon>Lactobacillales</taxon>
        <taxon>Lactobacillaceae</taxon>
        <taxon>Schleiferilactobacillus</taxon>
    </lineage>
</organism>
<evidence type="ECO:0008006" key="3">
    <source>
        <dbReference type="Google" id="ProtNLM"/>
    </source>
</evidence>
<sequence>MTQLIQAICSDLDGTLLDDDKQISTENVVAIRRWQQAHRLFGITSGRQYDGVIRALAGQVEPDFVVCLNGAEVHAIDGRMSRHPLTNADAQQVLQILGQYRFARLMLTMDGKTYLMDQELSIVAGRTIASVLTANAPAVEKIGLQTSDPVKLQRVLAQMAALPVNATWSDRQYVEISGQGVSKFSGLREALSGLVPLARVAAVGDYGNDMAIVKGVGRGYAVANAVPTLKKAADALTTANTDAAIAHIVAELLPKEEK</sequence>
<name>A0A0R1N1H5_9LACO</name>
<proteinExistence type="predicted"/>
<comment type="caution">
    <text evidence="1">The sequence shown here is derived from an EMBL/GenBank/DDBJ whole genome shotgun (WGS) entry which is preliminary data.</text>
</comment>
<dbReference type="InterPro" id="IPR036412">
    <property type="entry name" value="HAD-like_sf"/>
</dbReference>
<dbReference type="InterPro" id="IPR023214">
    <property type="entry name" value="HAD_sf"/>
</dbReference>
<dbReference type="Gene3D" id="3.40.50.1000">
    <property type="entry name" value="HAD superfamily/HAD-like"/>
    <property type="match status" value="1"/>
</dbReference>
<dbReference type="Proteomes" id="UP000051330">
    <property type="component" value="Unassembled WGS sequence"/>
</dbReference>
<dbReference type="PATRIC" id="fig|1423792.3.peg.763"/>
<dbReference type="PANTHER" id="PTHR10000:SF8">
    <property type="entry name" value="HAD SUPERFAMILY HYDROLASE-LIKE, TYPE 3"/>
    <property type="match status" value="1"/>
</dbReference>
<dbReference type="EMBL" id="AZEC01000012">
    <property type="protein sequence ID" value="KRL11378.1"/>
    <property type="molecule type" value="Genomic_DNA"/>
</dbReference>
<dbReference type="Gene3D" id="3.30.1240.10">
    <property type="match status" value="1"/>
</dbReference>